<proteinExistence type="inferred from homology"/>
<keyword evidence="6 9" id="KW-0255">Endonuclease</keyword>
<dbReference type="GO" id="GO:0006397">
    <property type="term" value="P:mRNA processing"/>
    <property type="evidence" value="ECO:0007669"/>
    <property type="project" value="UniProtKB-UniRule"/>
</dbReference>
<dbReference type="GO" id="GO:0003725">
    <property type="term" value="F:double-stranded RNA binding"/>
    <property type="evidence" value="ECO:0007669"/>
    <property type="project" value="TreeGrafter"/>
</dbReference>
<reference evidence="12 13" key="1">
    <citation type="submission" date="2019-09" db="EMBL/GenBank/DDBJ databases">
        <title>Genome sequence and assembly of Taibaiella sp.</title>
        <authorList>
            <person name="Chhetri G."/>
        </authorList>
    </citation>
    <scope>NUCLEOTIDE SEQUENCE [LARGE SCALE GENOMIC DNA]</scope>
    <source>
        <strain evidence="12 13">KVB11</strain>
    </source>
</reference>
<dbReference type="PROSITE" id="PS50142">
    <property type="entry name" value="RNASE_3_2"/>
    <property type="match status" value="1"/>
</dbReference>
<comment type="similarity">
    <text evidence="2">Belongs to the ribonuclease III family.</text>
</comment>
<dbReference type="GO" id="GO:0004525">
    <property type="term" value="F:ribonuclease III activity"/>
    <property type="evidence" value="ECO:0007669"/>
    <property type="project" value="UniProtKB-UniRule"/>
</dbReference>
<feature type="binding site" evidence="9">
    <location>
        <position position="128"/>
    </location>
    <ligand>
        <name>Mg(2+)</name>
        <dbReference type="ChEBI" id="CHEBI:18420"/>
    </ligand>
</feature>
<evidence type="ECO:0000313" key="13">
    <source>
        <dbReference type="Proteomes" id="UP000323632"/>
    </source>
</evidence>
<dbReference type="Pfam" id="PF14622">
    <property type="entry name" value="Ribonucleas_3_3"/>
    <property type="match status" value="1"/>
</dbReference>
<keyword evidence="7 9" id="KW-0378">Hydrolase</keyword>
<dbReference type="PROSITE" id="PS50137">
    <property type="entry name" value="DS_RBD"/>
    <property type="match status" value="1"/>
</dbReference>
<feature type="binding site" evidence="9">
    <location>
        <position position="125"/>
    </location>
    <ligand>
        <name>Mg(2+)</name>
        <dbReference type="ChEBI" id="CHEBI:18420"/>
    </ligand>
</feature>
<dbReference type="CDD" id="cd00593">
    <property type="entry name" value="RIBOc"/>
    <property type="match status" value="1"/>
</dbReference>
<protein>
    <recommendedName>
        <fullName evidence="9">Ribonuclease 3</fullName>
        <ecNumber evidence="9">3.1.26.3</ecNumber>
    </recommendedName>
    <alternativeName>
        <fullName evidence="9">Ribonuclease III</fullName>
        <shortName evidence="9">RNase III</shortName>
    </alternativeName>
</protein>
<dbReference type="GO" id="GO:0010468">
    <property type="term" value="P:regulation of gene expression"/>
    <property type="evidence" value="ECO:0007669"/>
    <property type="project" value="TreeGrafter"/>
</dbReference>
<dbReference type="Gene3D" id="1.10.1520.10">
    <property type="entry name" value="Ribonuclease III domain"/>
    <property type="match status" value="1"/>
</dbReference>
<dbReference type="PANTHER" id="PTHR11207">
    <property type="entry name" value="RIBONUCLEASE III"/>
    <property type="match status" value="1"/>
</dbReference>
<keyword evidence="9" id="KW-0460">Magnesium</keyword>
<keyword evidence="8 9" id="KW-0694">RNA-binding</keyword>
<dbReference type="FunFam" id="1.10.1520.10:FF:000001">
    <property type="entry name" value="Ribonuclease 3"/>
    <property type="match status" value="1"/>
</dbReference>
<dbReference type="CDD" id="cd10845">
    <property type="entry name" value="DSRM_RNAse_III_family"/>
    <property type="match status" value="1"/>
</dbReference>
<dbReference type="InterPro" id="IPR000999">
    <property type="entry name" value="RNase_III_dom"/>
</dbReference>
<feature type="active site" evidence="9">
    <location>
        <position position="128"/>
    </location>
</feature>
<keyword evidence="5 9" id="KW-0540">Nuclease</keyword>
<dbReference type="Pfam" id="PF00035">
    <property type="entry name" value="dsrm"/>
    <property type="match status" value="1"/>
</dbReference>
<dbReference type="Gene3D" id="3.30.160.20">
    <property type="match status" value="1"/>
</dbReference>
<dbReference type="NCBIfam" id="TIGR02191">
    <property type="entry name" value="RNaseIII"/>
    <property type="match status" value="1"/>
</dbReference>
<evidence type="ECO:0000313" key="12">
    <source>
        <dbReference type="EMBL" id="KAA5533836.1"/>
    </source>
</evidence>
<feature type="binding site" evidence="9">
    <location>
        <position position="55"/>
    </location>
    <ligand>
        <name>Mg(2+)</name>
        <dbReference type="ChEBI" id="CHEBI:18420"/>
    </ligand>
</feature>
<dbReference type="InterPro" id="IPR014720">
    <property type="entry name" value="dsRBD_dom"/>
</dbReference>
<evidence type="ECO:0000256" key="6">
    <source>
        <dbReference type="ARBA" id="ARBA00022759"/>
    </source>
</evidence>
<dbReference type="PROSITE" id="PS00517">
    <property type="entry name" value="RNASE_3_1"/>
    <property type="match status" value="1"/>
</dbReference>
<comment type="cofactor">
    <cofactor evidence="9">
        <name>Mg(2+)</name>
        <dbReference type="ChEBI" id="CHEBI:18420"/>
    </cofactor>
</comment>
<dbReference type="InterPro" id="IPR011907">
    <property type="entry name" value="RNase_III"/>
</dbReference>
<feature type="domain" description="RNase III" evidence="11">
    <location>
        <begin position="17"/>
        <end position="139"/>
    </location>
</feature>
<organism evidence="12 13">
    <name type="scientific">Taibaiella lutea</name>
    <dbReference type="NCBI Taxonomy" id="2608001"/>
    <lineage>
        <taxon>Bacteria</taxon>
        <taxon>Pseudomonadati</taxon>
        <taxon>Bacteroidota</taxon>
        <taxon>Chitinophagia</taxon>
        <taxon>Chitinophagales</taxon>
        <taxon>Chitinophagaceae</taxon>
        <taxon>Taibaiella</taxon>
    </lineage>
</organism>
<dbReference type="SUPFAM" id="SSF69065">
    <property type="entry name" value="RNase III domain-like"/>
    <property type="match status" value="1"/>
</dbReference>
<dbReference type="GO" id="GO:0046872">
    <property type="term" value="F:metal ion binding"/>
    <property type="evidence" value="ECO:0007669"/>
    <property type="project" value="UniProtKB-KW"/>
</dbReference>
<dbReference type="EC" id="3.1.26.3" evidence="9"/>
<evidence type="ECO:0000256" key="8">
    <source>
        <dbReference type="ARBA" id="ARBA00022884"/>
    </source>
</evidence>
<evidence type="ECO:0000256" key="4">
    <source>
        <dbReference type="ARBA" id="ARBA00022664"/>
    </source>
</evidence>
<comment type="caution">
    <text evidence="12">The sequence shown here is derived from an EMBL/GenBank/DDBJ whole genome shotgun (WGS) entry which is preliminary data.</text>
</comment>
<dbReference type="SUPFAM" id="SSF54768">
    <property type="entry name" value="dsRNA-binding domain-like"/>
    <property type="match status" value="1"/>
</dbReference>
<evidence type="ECO:0000259" key="11">
    <source>
        <dbReference type="PROSITE" id="PS50142"/>
    </source>
</evidence>
<comment type="function">
    <text evidence="9">Digests double-stranded RNA. Involved in the processing of primary rRNA transcript to yield the immediate precursors to the large and small rRNAs (23S and 16S). Processes some mRNAs, and tRNAs when they are encoded in the rRNA operon. Processes pre-crRNA and tracrRNA of type II CRISPR loci if present in the organism.</text>
</comment>
<keyword evidence="13" id="KW-1185">Reference proteome</keyword>
<feature type="domain" description="DRBM" evidence="10">
    <location>
        <begin position="167"/>
        <end position="235"/>
    </location>
</feature>
<gene>
    <name evidence="9 12" type="primary">rnc</name>
    <name evidence="12" type="ORF">F0919_13445</name>
</gene>
<dbReference type="PANTHER" id="PTHR11207:SF0">
    <property type="entry name" value="RIBONUCLEASE 3"/>
    <property type="match status" value="1"/>
</dbReference>
<dbReference type="SMART" id="SM00535">
    <property type="entry name" value="RIBOc"/>
    <property type="match status" value="1"/>
</dbReference>
<dbReference type="GO" id="GO:0005737">
    <property type="term" value="C:cytoplasm"/>
    <property type="evidence" value="ECO:0007669"/>
    <property type="project" value="UniProtKB-SubCell"/>
</dbReference>
<keyword evidence="3 9" id="KW-0698">rRNA processing</keyword>
<keyword evidence="4 9" id="KW-0507">mRNA processing</keyword>
<evidence type="ECO:0000256" key="9">
    <source>
        <dbReference type="HAMAP-Rule" id="MF_00104"/>
    </source>
</evidence>
<dbReference type="SMART" id="SM00358">
    <property type="entry name" value="DSRM"/>
    <property type="match status" value="1"/>
</dbReference>
<evidence type="ECO:0000256" key="7">
    <source>
        <dbReference type="ARBA" id="ARBA00022801"/>
    </source>
</evidence>
<accession>A0A5M6CFM2</accession>
<name>A0A5M6CFM2_9BACT</name>
<keyword evidence="9" id="KW-0699">rRNA-binding</keyword>
<evidence type="ECO:0000256" key="5">
    <source>
        <dbReference type="ARBA" id="ARBA00022722"/>
    </source>
</evidence>
<evidence type="ECO:0000256" key="3">
    <source>
        <dbReference type="ARBA" id="ARBA00022552"/>
    </source>
</evidence>
<keyword evidence="9" id="KW-0819">tRNA processing</keyword>
<dbReference type="Proteomes" id="UP000323632">
    <property type="component" value="Unassembled WGS sequence"/>
</dbReference>
<dbReference type="GO" id="GO:0006364">
    <property type="term" value="P:rRNA processing"/>
    <property type="evidence" value="ECO:0007669"/>
    <property type="project" value="UniProtKB-UniRule"/>
</dbReference>
<dbReference type="HAMAP" id="MF_00104">
    <property type="entry name" value="RNase_III"/>
    <property type="match status" value="1"/>
</dbReference>
<dbReference type="AlphaFoldDB" id="A0A5M6CFM2"/>
<evidence type="ECO:0000256" key="2">
    <source>
        <dbReference type="ARBA" id="ARBA00010183"/>
    </source>
</evidence>
<feature type="active site" evidence="9">
    <location>
        <position position="59"/>
    </location>
</feature>
<sequence length="239" mass="27364">MSRNIFSSYSKEDKELQKALKNILGYKPGYLPYYISAITHRSQTDNTSSNNERLEFLGDAFIGSIVGEYLFKKYPSKDEGFLTEMRSKIVSRMSLNEIALRMGLQKIVRFNKNDKMLRRSHIFGNALEALVGAIYLDAGFEKTRKFLLKQLIGNHIDIDELEITEKNFKNRLYTWAQRKGKQMEFVTLDESIQAGRKVFQVAIEVDGESFITATGYTKKEAGQMAAQKALEKIESEGLE</sequence>
<comment type="subcellular location">
    <subcellularLocation>
        <location evidence="9">Cytoplasm</location>
    </subcellularLocation>
</comment>
<dbReference type="EMBL" id="VWSH01000003">
    <property type="protein sequence ID" value="KAA5533836.1"/>
    <property type="molecule type" value="Genomic_DNA"/>
</dbReference>
<comment type="catalytic activity">
    <reaction evidence="1 9">
        <text>Endonucleolytic cleavage to 5'-phosphomonoester.</text>
        <dbReference type="EC" id="3.1.26.3"/>
    </reaction>
</comment>
<comment type="subunit">
    <text evidence="9">Homodimer.</text>
</comment>
<dbReference type="GO" id="GO:0008033">
    <property type="term" value="P:tRNA processing"/>
    <property type="evidence" value="ECO:0007669"/>
    <property type="project" value="UniProtKB-KW"/>
</dbReference>
<evidence type="ECO:0000259" key="10">
    <source>
        <dbReference type="PROSITE" id="PS50137"/>
    </source>
</evidence>
<dbReference type="GO" id="GO:0019843">
    <property type="term" value="F:rRNA binding"/>
    <property type="evidence" value="ECO:0007669"/>
    <property type="project" value="UniProtKB-KW"/>
</dbReference>
<keyword evidence="9" id="KW-0963">Cytoplasm</keyword>
<evidence type="ECO:0000256" key="1">
    <source>
        <dbReference type="ARBA" id="ARBA00000109"/>
    </source>
</evidence>
<dbReference type="InterPro" id="IPR036389">
    <property type="entry name" value="RNase_III_sf"/>
</dbReference>
<keyword evidence="9" id="KW-0479">Metal-binding</keyword>